<dbReference type="GO" id="GO:0045134">
    <property type="term" value="F:UDP phosphatase activity"/>
    <property type="evidence" value="ECO:0007669"/>
    <property type="project" value="TreeGrafter"/>
</dbReference>
<comment type="catalytic activity">
    <reaction evidence="25">
        <text>a ribonucleoside 5'-triphosphate + 2 H2O = a ribonucleoside 5'-phosphate + 2 phosphate + 2 H(+)</text>
        <dbReference type="Rhea" id="RHEA:36795"/>
        <dbReference type="ChEBI" id="CHEBI:15377"/>
        <dbReference type="ChEBI" id="CHEBI:15378"/>
        <dbReference type="ChEBI" id="CHEBI:43474"/>
        <dbReference type="ChEBI" id="CHEBI:58043"/>
        <dbReference type="ChEBI" id="CHEBI:61557"/>
        <dbReference type="EC" id="3.6.1.5"/>
    </reaction>
    <physiologicalReaction direction="left-to-right" evidence="25">
        <dbReference type="Rhea" id="RHEA:36796"/>
    </physiologicalReaction>
</comment>
<evidence type="ECO:0000256" key="8">
    <source>
        <dbReference type="ARBA" id="ARBA00022692"/>
    </source>
</evidence>
<keyword evidence="9 43" id="KW-0547">Nucleotide-binding</keyword>
<comment type="catalytic activity">
    <reaction evidence="37">
        <text>ITP + H2O = IDP + phosphate + H(+)</text>
        <dbReference type="Rhea" id="RHEA:28330"/>
        <dbReference type="ChEBI" id="CHEBI:15377"/>
        <dbReference type="ChEBI" id="CHEBI:15378"/>
        <dbReference type="ChEBI" id="CHEBI:43474"/>
        <dbReference type="ChEBI" id="CHEBI:58280"/>
        <dbReference type="ChEBI" id="CHEBI:61402"/>
    </reaction>
    <physiologicalReaction direction="left-to-right" evidence="37">
        <dbReference type="Rhea" id="RHEA:28331"/>
    </physiologicalReaction>
</comment>
<comment type="catalytic activity">
    <reaction evidence="32">
        <text>ATP + 2 H2O = AMP + 2 phosphate + 2 H(+)</text>
        <dbReference type="Rhea" id="RHEA:20988"/>
        <dbReference type="ChEBI" id="CHEBI:15377"/>
        <dbReference type="ChEBI" id="CHEBI:15378"/>
        <dbReference type="ChEBI" id="CHEBI:30616"/>
        <dbReference type="ChEBI" id="CHEBI:43474"/>
        <dbReference type="ChEBI" id="CHEBI:456215"/>
    </reaction>
    <physiologicalReaction direction="left-to-right" evidence="32">
        <dbReference type="Rhea" id="RHEA:20989"/>
    </physiologicalReaction>
</comment>
<evidence type="ECO:0000256" key="30">
    <source>
        <dbReference type="ARBA" id="ARBA00048153"/>
    </source>
</evidence>
<evidence type="ECO:0000256" key="35">
    <source>
        <dbReference type="ARBA" id="ARBA00049104"/>
    </source>
</evidence>
<dbReference type="GO" id="GO:0009134">
    <property type="term" value="P:nucleoside diphosphate catabolic process"/>
    <property type="evidence" value="ECO:0007669"/>
    <property type="project" value="TreeGrafter"/>
</dbReference>
<accession>A0A8T2NF19</accession>
<feature type="transmembrane region" description="Helical" evidence="44">
    <location>
        <begin position="450"/>
        <end position="473"/>
    </location>
</feature>
<evidence type="ECO:0000256" key="39">
    <source>
        <dbReference type="ARBA" id="ARBA00049333"/>
    </source>
</evidence>
<evidence type="ECO:0000256" key="18">
    <source>
        <dbReference type="ARBA" id="ARBA00039600"/>
    </source>
</evidence>
<dbReference type="InterPro" id="IPR000407">
    <property type="entry name" value="GDA1_CD39_NTPase"/>
</dbReference>
<proteinExistence type="inferred from homology"/>
<evidence type="ECO:0000256" key="11">
    <source>
        <dbReference type="ARBA" id="ARBA00022837"/>
    </source>
</evidence>
<comment type="catalytic activity">
    <reaction evidence="42">
        <text>ADP + H2O = AMP + phosphate + H(+)</text>
        <dbReference type="Rhea" id="RHEA:61436"/>
        <dbReference type="ChEBI" id="CHEBI:15377"/>
        <dbReference type="ChEBI" id="CHEBI:15378"/>
        <dbReference type="ChEBI" id="CHEBI:43474"/>
        <dbReference type="ChEBI" id="CHEBI:456215"/>
        <dbReference type="ChEBI" id="CHEBI:456216"/>
    </reaction>
    <physiologicalReaction direction="left-to-right" evidence="42">
        <dbReference type="Rhea" id="RHEA:61437"/>
    </physiologicalReaction>
</comment>
<comment type="catalytic activity">
    <reaction evidence="29">
        <text>CDP + H2O = CMP + phosphate + H(+)</text>
        <dbReference type="Rhea" id="RHEA:64880"/>
        <dbReference type="ChEBI" id="CHEBI:15377"/>
        <dbReference type="ChEBI" id="CHEBI:15378"/>
        <dbReference type="ChEBI" id="CHEBI:43474"/>
        <dbReference type="ChEBI" id="CHEBI:58069"/>
        <dbReference type="ChEBI" id="CHEBI:60377"/>
    </reaction>
    <physiologicalReaction direction="left-to-right" evidence="29">
        <dbReference type="Rhea" id="RHEA:64881"/>
    </physiologicalReaction>
</comment>
<feature type="non-terminal residue" evidence="45">
    <location>
        <position position="1"/>
    </location>
</feature>
<comment type="catalytic activity">
    <reaction evidence="31">
        <text>IDP + H2O = IMP + phosphate + H(+)</text>
        <dbReference type="Rhea" id="RHEA:35207"/>
        <dbReference type="ChEBI" id="CHEBI:15377"/>
        <dbReference type="ChEBI" id="CHEBI:15378"/>
        <dbReference type="ChEBI" id="CHEBI:43474"/>
        <dbReference type="ChEBI" id="CHEBI:58053"/>
        <dbReference type="ChEBI" id="CHEBI:58280"/>
    </reaction>
    <physiologicalReaction direction="left-to-right" evidence="31">
        <dbReference type="Rhea" id="RHEA:35208"/>
    </physiologicalReaction>
</comment>
<evidence type="ECO:0000256" key="16">
    <source>
        <dbReference type="ARBA" id="ARBA00023157"/>
    </source>
</evidence>
<comment type="catalytic activity">
    <reaction evidence="30">
        <text>GDP + H2O = GMP + phosphate + H(+)</text>
        <dbReference type="Rhea" id="RHEA:22156"/>
        <dbReference type="ChEBI" id="CHEBI:15377"/>
        <dbReference type="ChEBI" id="CHEBI:15378"/>
        <dbReference type="ChEBI" id="CHEBI:43474"/>
        <dbReference type="ChEBI" id="CHEBI:58115"/>
        <dbReference type="ChEBI" id="CHEBI:58189"/>
    </reaction>
    <physiologicalReaction direction="left-to-right" evidence="30">
        <dbReference type="Rhea" id="RHEA:22157"/>
    </physiologicalReaction>
</comment>
<keyword evidence="46" id="KW-1185">Reference proteome</keyword>
<evidence type="ECO:0000256" key="26">
    <source>
        <dbReference type="ARBA" id="ARBA00047358"/>
    </source>
</evidence>
<comment type="catalytic activity">
    <reaction evidence="26">
        <text>UTP + H2O = UDP + phosphate + H(+)</text>
        <dbReference type="Rhea" id="RHEA:64900"/>
        <dbReference type="ChEBI" id="CHEBI:15377"/>
        <dbReference type="ChEBI" id="CHEBI:15378"/>
        <dbReference type="ChEBI" id="CHEBI:43474"/>
        <dbReference type="ChEBI" id="CHEBI:46398"/>
        <dbReference type="ChEBI" id="CHEBI:58223"/>
    </reaction>
    <physiologicalReaction direction="left-to-right" evidence="26">
        <dbReference type="Rhea" id="RHEA:64901"/>
    </physiologicalReaction>
</comment>
<comment type="subcellular location">
    <subcellularLocation>
        <location evidence="4">Membrane</location>
        <location evidence="4">Caveola</location>
    </subcellularLocation>
    <subcellularLocation>
        <location evidence="3">Membrane</location>
        <topology evidence="3">Multi-pass membrane protein</topology>
    </subcellularLocation>
</comment>
<evidence type="ECO:0000256" key="28">
    <source>
        <dbReference type="ARBA" id="ARBA00047940"/>
    </source>
</evidence>
<comment type="subunit">
    <text evidence="6">Homodimer; disulfide-linked.</text>
</comment>
<comment type="catalytic activity">
    <reaction evidence="27">
        <text>ITP + 2 H2O = IMP + 2 phosphate + 2 H(+)</text>
        <dbReference type="Rhea" id="RHEA:77735"/>
        <dbReference type="ChEBI" id="CHEBI:15377"/>
        <dbReference type="ChEBI" id="CHEBI:15378"/>
        <dbReference type="ChEBI" id="CHEBI:43474"/>
        <dbReference type="ChEBI" id="CHEBI:58053"/>
        <dbReference type="ChEBI" id="CHEBI:61402"/>
    </reaction>
    <physiologicalReaction direction="left-to-right" evidence="27">
        <dbReference type="Rhea" id="RHEA:77736"/>
    </physiologicalReaction>
</comment>
<evidence type="ECO:0000256" key="20">
    <source>
        <dbReference type="ARBA" id="ARBA00042147"/>
    </source>
</evidence>
<keyword evidence="14 44" id="KW-1133">Transmembrane helix</keyword>
<keyword evidence="17" id="KW-0325">Glycoprotein</keyword>
<evidence type="ECO:0000256" key="44">
    <source>
        <dbReference type="SAM" id="Phobius"/>
    </source>
</evidence>
<comment type="catalytic activity">
    <reaction evidence="36">
        <text>GTP + H2O = GDP + phosphate + H(+)</text>
        <dbReference type="Rhea" id="RHEA:19669"/>
        <dbReference type="ChEBI" id="CHEBI:15377"/>
        <dbReference type="ChEBI" id="CHEBI:15378"/>
        <dbReference type="ChEBI" id="CHEBI:37565"/>
        <dbReference type="ChEBI" id="CHEBI:43474"/>
        <dbReference type="ChEBI" id="CHEBI:58189"/>
    </reaction>
    <physiologicalReaction direction="left-to-right" evidence="36">
        <dbReference type="Rhea" id="RHEA:19670"/>
    </physiologicalReaction>
</comment>
<dbReference type="AlphaFoldDB" id="A0A8T2NF19"/>
<evidence type="ECO:0000256" key="12">
    <source>
        <dbReference type="ARBA" id="ARBA00022840"/>
    </source>
</evidence>
<comment type="cofactor">
    <cofactor evidence="2">
        <name>Mg(2+)</name>
        <dbReference type="ChEBI" id="CHEBI:18420"/>
    </cofactor>
</comment>
<evidence type="ECO:0000256" key="23">
    <source>
        <dbReference type="ARBA" id="ARBA00044314"/>
    </source>
</evidence>
<evidence type="ECO:0000256" key="22">
    <source>
        <dbReference type="ARBA" id="ARBA00044280"/>
    </source>
</evidence>
<comment type="catalytic activity">
    <reaction evidence="39">
        <text>GTP + 2 H2O = GMP + 2 phosphate + 2 H(+)</text>
        <dbReference type="Rhea" id="RHEA:64904"/>
        <dbReference type="ChEBI" id="CHEBI:15377"/>
        <dbReference type="ChEBI" id="CHEBI:15378"/>
        <dbReference type="ChEBI" id="CHEBI:37565"/>
        <dbReference type="ChEBI" id="CHEBI:43474"/>
        <dbReference type="ChEBI" id="CHEBI:58115"/>
    </reaction>
    <physiologicalReaction direction="left-to-right" evidence="39">
        <dbReference type="Rhea" id="RHEA:64905"/>
    </physiologicalReaction>
</comment>
<evidence type="ECO:0000256" key="4">
    <source>
        <dbReference type="ARBA" id="ARBA00004345"/>
    </source>
</evidence>
<dbReference type="GO" id="GO:0005901">
    <property type="term" value="C:caveola"/>
    <property type="evidence" value="ECO:0007669"/>
    <property type="project" value="UniProtKB-SubCell"/>
</dbReference>
<keyword evidence="16" id="KW-1015">Disulfide bond</keyword>
<dbReference type="OrthoDB" id="6372431at2759"/>
<evidence type="ECO:0000256" key="29">
    <source>
        <dbReference type="ARBA" id="ARBA00048136"/>
    </source>
</evidence>
<protein>
    <recommendedName>
        <fullName evidence="18">Ectonucleoside triphosphate diphosphohydrolase 1</fullName>
        <ecNumber evidence="7">3.6.1.5</ecNumber>
    </recommendedName>
    <alternativeName>
        <fullName evidence="23">ATP diphosphohydrolase</fullName>
    </alternativeName>
    <alternativeName>
        <fullName evidence="20">Ecto-ATP diphosphohydrolase 1</fullName>
    </alternativeName>
    <alternativeName>
        <fullName evidence="21">Ecto-apyrase</fullName>
    </alternativeName>
    <alternativeName>
        <fullName evidence="19">Lymphoid cell activation antigen</fullName>
    </alternativeName>
    <alternativeName>
        <fullName evidence="22">Nucleoside triphosphate diphosphohydrolase 1</fullName>
    </alternativeName>
</protein>
<keyword evidence="15 44" id="KW-0472">Membrane</keyword>
<evidence type="ECO:0000256" key="10">
    <source>
        <dbReference type="ARBA" id="ARBA00022801"/>
    </source>
</evidence>
<evidence type="ECO:0000256" key="42">
    <source>
        <dbReference type="ARBA" id="ARBA00049526"/>
    </source>
</evidence>
<evidence type="ECO:0000256" key="25">
    <source>
        <dbReference type="ARBA" id="ARBA00047297"/>
    </source>
</evidence>
<evidence type="ECO:0000256" key="34">
    <source>
        <dbReference type="ARBA" id="ARBA00048790"/>
    </source>
</evidence>
<comment type="catalytic activity">
    <reaction evidence="28">
        <text>a ribonucleoside 5'-triphosphate + H2O = a ribonucleoside 5'-diphosphate + phosphate + H(+)</text>
        <dbReference type="Rhea" id="RHEA:23680"/>
        <dbReference type="ChEBI" id="CHEBI:15377"/>
        <dbReference type="ChEBI" id="CHEBI:15378"/>
        <dbReference type="ChEBI" id="CHEBI:43474"/>
        <dbReference type="ChEBI" id="CHEBI:57930"/>
        <dbReference type="ChEBI" id="CHEBI:61557"/>
    </reaction>
    <physiologicalReaction direction="left-to-right" evidence="28">
        <dbReference type="Rhea" id="RHEA:23681"/>
    </physiologicalReaction>
</comment>
<organism evidence="45 46">
    <name type="scientific">Albula glossodonta</name>
    <name type="common">roundjaw bonefish</name>
    <dbReference type="NCBI Taxonomy" id="121402"/>
    <lineage>
        <taxon>Eukaryota</taxon>
        <taxon>Metazoa</taxon>
        <taxon>Chordata</taxon>
        <taxon>Craniata</taxon>
        <taxon>Vertebrata</taxon>
        <taxon>Euteleostomi</taxon>
        <taxon>Actinopterygii</taxon>
        <taxon>Neopterygii</taxon>
        <taxon>Teleostei</taxon>
        <taxon>Albuliformes</taxon>
        <taxon>Albulidae</taxon>
        <taxon>Albula</taxon>
    </lineage>
</organism>
<evidence type="ECO:0000256" key="15">
    <source>
        <dbReference type="ARBA" id="ARBA00023136"/>
    </source>
</evidence>
<comment type="cofactor">
    <cofactor evidence="1">
        <name>Ca(2+)</name>
        <dbReference type="ChEBI" id="CHEBI:29108"/>
    </cofactor>
</comment>
<keyword evidence="10" id="KW-0378">Hydrolase</keyword>
<dbReference type="EC" id="3.6.1.5" evidence="7"/>
<dbReference type="GO" id="GO:0004382">
    <property type="term" value="F:GDP phosphatase activity"/>
    <property type="evidence" value="ECO:0007669"/>
    <property type="project" value="TreeGrafter"/>
</dbReference>
<dbReference type="Gene3D" id="3.30.420.150">
    <property type="entry name" value="Exopolyphosphatase. Domain 2"/>
    <property type="match status" value="2"/>
</dbReference>
<evidence type="ECO:0000256" key="6">
    <source>
        <dbReference type="ARBA" id="ARBA00011748"/>
    </source>
</evidence>
<dbReference type="GO" id="GO:0004050">
    <property type="term" value="F:apyrase activity"/>
    <property type="evidence" value="ECO:0007669"/>
    <property type="project" value="UniProtKB-EC"/>
</dbReference>
<keyword evidence="12 43" id="KW-0067">ATP-binding</keyword>
<evidence type="ECO:0000256" key="1">
    <source>
        <dbReference type="ARBA" id="ARBA00001913"/>
    </source>
</evidence>
<evidence type="ECO:0000256" key="40">
    <source>
        <dbReference type="ARBA" id="ARBA00049373"/>
    </source>
</evidence>
<dbReference type="GO" id="GO:0017111">
    <property type="term" value="F:ribonucleoside triphosphate phosphatase activity"/>
    <property type="evidence" value="ECO:0007669"/>
    <property type="project" value="TreeGrafter"/>
</dbReference>
<evidence type="ECO:0000256" key="13">
    <source>
        <dbReference type="ARBA" id="ARBA00022842"/>
    </source>
</evidence>
<comment type="similarity">
    <text evidence="5">Belongs to the GDA1/CD39 NTPase family.</text>
</comment>
<dbReference type="PANTHER" id="PTHR11782">
    <property type="entry name" value="ADENOSINE/GUANOSINE DIPHOSPHATASE"/>
    <property type="match status" value="1"/>
</dbReference>
<evidence type="ECO:0000256" key="41">
    <source>
        <dbReference type="ARBA" id="ARBA00049502"/>
    </source>
</evidence>
<evidence type="ECO:0000256" key="36">
    <source>
        <dbReference type="ARBA" id="ARBA00049117"/>
    </source>
</evidence>
<keyword evidence="13" id="KW-0460">Magnesium</keyword>
<evidence type="ECO:0000256" key="43">
    <source>
        <dbReference type="PIRSR" id="PIRSR600407-2"/>
    </source>
</evidence>
<sequence length="496" mass="54600">MKENKLWHRPLIIFITVLIVVGIIALVTTAVVQNKALPKKYKYGIVLDAGSSHTAVYIYEWPAEKENNTGMVRQTHSCNVKGKGISSYAARVKEAGMKENKTQSEQVLLSVADFLRGYPSSFSDVVRLQERSTMGALDLGGASTQITFVSQQRVESPENSLHFRLYGNDYQTGDSHLSDPCFHPGYRQEKSVDRVFGSPCVSTSLPRPTYANFTLNGTGNAALCQSNVKRIFNFSHCTWGRCSFNGVFQPPVEGKFGAFSAFFFVMNFLNLTSSTLEESKEKLAQFCSKPWDEVKQSYSAIPEKYLAEYCFSGTYILTLLENGYNFTSDKWRDIEFLKKQLRPSGNKPEVEGISGAHSPEVEGISEAYRLEVEGISGAHSPEVEDISGAYSPEVEGISEAYRPEAEGISGAHSPEIGGSDAGWTLGYMLNLTNMIPAEAPDAPPLPHSGYVSIMVLFSLLLAALLLLLACKVFGRPTCAQNKYDSAVGIIKTLRTE</sequence>
<evidence type="ECO:0000256" key="19">
    <source>
        <dbReference type="ARBA" id="ARBA00041335"/>
    </source>
</evidence>
<dbReference type="Proteomes" id="UP000824540">
    <property type="component" value="Unassembled WGS sequence"/>
</dbReference>
<evidence type="ECO:0000313" key="45">
    <source>
        <dbReference type="EMBL" id="KAG9338356.1"/>
    </source>
</evidence>
<evidence type="ECO:0000256" key="7">
    <source>
        <dbReference type="ARBA" id="ARBA00012148"/>
    </source>
</evidence>
<evidence type="ECO:0000256" key="27">
    <source>
        <dbReference type="ARBA" id="ARBA00047627"/>
    </source>
</evidence>
<comment type="catalytic activity">
    <reaction evidence="33">
        <text>ATP + H2O = ADP + phosphate + H(+)</text>
        <dbReference type="Rhea" id="RHEA:13065"/>
        <dbReference type="ChEBI" id="CHEBI:15377"/>
        <dbReference type="ChEBI" id="CHEBI:15378"/>
        <dbReference type="ChEBI" id="CHEBI:30616"/>
        <dbReference type="ChEBI" id="CHEBI:43474"/>
        <dbReference type="ChEBI" id="CHEBI:456216"/>
    </reaction>
    <physiologicalReaction direction="left-to-right" evidence="33">
        <dbReference type="Rhea" id="RHEA:13066"/>
    </physiologicalReaction>
</comment>
<dbReference type="EMBL" id="JAFBMS010000068">
    <property type="protein sequence ID" value="KAG9338356.1"/>
    <property type="molecule type" value="Genomic_DNA"/>
</dbReference>
<comment type="catalytic activity">
    <reaction evidence="41">
        <text>UDP + H2O = UMP + phosphate + H(+)</text>
        <dbReference type="Rhea" id="RHEA:64876"/>
        <dbReference type="ChEBI" id="CHEBI:15377"/>
        <dbReference type="ChEBI" id="CHEBI:15378"/>
        <dbReference type="ChEBI" id="CHEBI:43474"/>
        <dbReference type="ChEBI" id="CHEBI:57865"/>
        <dbReference type="ChEBI" id="CHEBI:58223"/>
    </reaction>
    <physiologicalReaction direction="left-to-right" evidence="41">
        <dbReference type="Rhea" id="RHEA:64877"/>
    </physiologicalReaction>
</comment>
<evidence type="ECO:0000256" key="3">
    <source>
        <dbReference type="ARBA" id="ARBA00004141"/>
    </source>
</evidence>
<comment type="function">
    <text evidence="24">Catalyzes the hydrolysis of both di- and triphosphate nucleotides (NDPs and NTPs) and hydrolyze NTPs to nucleotide monophosphates (NMPs) in two distinct successive phosphate-releasing steps, with NDPs as intermediates and participates in the regulation of extracellular levels of nucleotides. By hydrolyzing proinflammatory ATP and platelet-activating ADP to AMP, it blocks platelet aggregation and supports blood flow.</text>
</comment>
<dbReference type="GO" id="GO:0005524">
    <property type="term" value="F:ATP binding"/>
    <property type="evidence" value="ECO:0007669"/>
    <property type="project" value="UniProtKB-KW"/>
</dbReference>
<evidence type="ECO:0000256" key="31">
    <source>
        <dbReference type="ARBA" id="ARBA00048279"/>
    </source>
</evidence>
<evidence type="ECO:0000256" key="21">
    <source>
        <dbReference type="ARBA" id="ARBA00042196"/>
    </source>
</evidence>
<comment type="catalytic activity">
    <reaction evidence="34">
        <text>a ribonucleoside 5'-diphosphate + H2O = a ribonucleoside 5'-phosphate + phosphate + H(+)</text>
        <dbReference type="Rhea" id="RHEA:36799"/>
        <dbReference type="ChEBI" id="CHEBI:15377"/>
        <dbReference type="ChEBI" id="CHEBI:15378"/>
        <dbReference type="ChEBI" id="CHEBI:43474"/>
        <dbReference type="ChEBI" id="CHEBI:57930"/>
        <dbReference type="ChEBI" id="CHEBI:58043"/>
    </reaction>
    <physiologicalReaction direction="left-to-right" evidence="34">
        <dbReference type="Rhea" id="RHEA:36800"/>
    </physiologicalReaction>
</comment>
<evidence type="ECO:0000256" key="5">
    <source>
        <dbReference type="ARBA" id="ARBA00009283"/>
    </source>
</evidence>
<evidence type="ECO:0000256" key="33">
    <source>
        <dbReference type="ARBA" id="ARBA00048778"/>
    </source>
</evidence>
<keyword evidence="11" id="KW-0106">Calcium</keyword>
<dbReference type="PANTHER" id="PTHR11782:SF32">
    <property type="entry name" value="ECTONUCLEOSIDE TRIPHOSPHATE DIPHOSPHOHYDROLASE 1"/>
    <property type="match status" value="1"/>
</dbReference>
<evidence type="ECO:0000256" key="37">
    <source>
        <dbReference type="ARBA" id="ARBA00049189"/>
    </source>
</evidence>
<comment type="catalytic activity">
    <reaction evidence="38">
        <text>UTP + 2 H2O = UMP + 2 phosphate + 2 H(+)</text>
        <dbReference type="Rhea" id="RHEA:64896"/>
        <dbReference type="ChEBI" id="CHEBI:15377"/>
        <dbReference type="ChEBI" id="CHEBI:15378"/>
        <dbReference type="ChEBI" id="CHEBI:43474"/>
        <dbReference type="ChEBI" id="CHEBI:46398"/>
        <dbReference type="ChEBI" id="CHEBI:57865"/>
    </reaction>
    <physiologicalReaction direction="left-to-right" evidence="38">
        <dbReference type="Rhea" id="RHEA:64897"/>
    </physiologicalReaction>
</comment>
<evidence type="ECO:0000256" key="14">
    <source>
        <dbReference type="ARBA" id="ARBA00022989"/>
    </source>
</evidence>
<feature type="transmembrane region" description="Helical" evidence="44">
    <location>
        <begin position="12"/>
        <end position="32"/>
    </location>
</feature>
<comment type="catalytic activity">
    <reaction evidence="40">
        <text>CTP + 2 H2O = CMP + 2 phosphate + 2 H(+)</text>
        <dbReference type="Rhea" id="RHEA:64908"/>
        <dbReference type="ChEBI" id="CHEBI:15377"/>
        <dbReference type="ChEBI" id="CHEBI:15378"/>
        <dbReference type="ChEBI" id="CHEBI:37563"/>
        <dbReference type="ChEBI" id="CHEBI:43474"/>
        <dbReference type="ChEBI" id="CHEBI:60377"/>
    </reaction>
    <physiologicalReaction direction="left-to-right" evidence="40">
        <dbReference type="Rhea" id="RHEA:64909"/>
    </physiologicalReaction>
</comment>
<keyword evidence="8 44" id="KW-0812">Transmembrane</keyword>
<dbReference type="Pfam" id="PF01150">
    <property type="entry name" value="GDA1_CD39"/>
    <property type="match status" value="3"/>
</dbReference>
<comment type="caution">
    <text evidence="45">The sequence shown here is derived from an EMBL/GenBank/DDBJ whole genome shotgun (WGS) entry which is preliminary data.</text>
</comment>
<feature type="binding site" evidence="43">
    <location>
        <begin position="141"/>
        <end position="145"/>
    </location>
    <ligand>
        <name>ATP</name>
        <dbReference type="ChEBI" id="CHEBI:30616"/>
    </ligand>
</feature>
<dbReference type="Gene3D" id="3.30.420.40">
    <property type="match status" value="2"/>
</dbReference>
<reference evidence="45" key="1">
    <citation type="thesis" date="2021" institute="BYU ScholarsArchive" country="Provo, UT, USA">
        <title>Applications of and Algorithms for Genome Assembly and Genomic Analyses with an Emphasis on Marine Teleosts.</title>
        <authorList>
            <person name="Pickett B.D."/>
        </authorList>
    </citation>
    <scope>NUCLEOTIDE SEQUENCE</scope>
    <source>
        <strain evidence="45">HI-2016</strain>
    </source>
</reference>
<evidence type="ECO:0000256" key="32">
    <source>
        <dbReference type="ARBA" id="ARBA00048517"/>
    </source>
</evidence>
<gene>
    <name evidence="45" type="ORF">JZ751_025915</name>
</gene>
<evidence type="ECO:0000256" key="9">
    <source>
        <dbReference type="ARBA" id="ARBA00022741"/>
    </source>
</evidence>
<evidence type="ECO:0000256" key="38">
    <source>
        <dbReference type="ARBA" id="ARBA00049315"/>
    </source>
</evidence>
<comment type="catalytic activity">
    <reaction evidence="35">
        <text>CTP + H2O = CDP + phosphate + H(+)</text>
        <dbReference type="Rhea" id="RHEA:29387"/>
        <dbReference type="ChEBI" id="CHEBI:15377"/>
        <dbReference type="ChEBI" id="CHEBI:15378"/>
        <dbReference type="ChEBI" id="CHEBI:37563"/>
        <dbReference type="ChEBI" id="CHEBI:43474"/>
        <dbReference type="ChEBI" id="CHEBI:58069"/>
    </reaction>
    <physiologicalReaction direction="left-to-right" evidence="35">
        <dbReference type="Rhea" id="RHEA:29388"/>
    </physiologicalReaction>
</comment>
<evidence type="ECO:0000256" key="17">
    <source>
        <dbReference type="ARBA" id="ARBA00023180"/>
    </source>
</evidence>
<evidence type="ECO:0000256" key="2">
    <source>
        <dbReference type="ARBA" id="ARBA00001946"/>
    </source>
</evidence>
<evidence type="ECO:0000256" key="24">
    <source>
        <dbReference type="ARBA" id="ARBA00045877"/>
    </source>
</evidence>
<name>A0A8T2NF19_9TELE</name>
<evidence type="ECO:0000313" key="46">
    <source>
        <dbReference type="Proteomes" id="UP000824540"/>
    </source>
</evidence>